<feature type="transmembrane region" description="Helical" evidence="1">
    <location>
        <begin position="117"/>
        <end position="138"/>
    </location>
</feature>
<dbReference type="Proteomes" id="UP001594351">
    <property type="component" value="Unassembled WGS sequence"/>
</dbReference>
<feature type="transmembrane region" description="Helical" evidence="1">
    <location>
        <begin position="158"/>
        <end position="180"/>
    </location>
</feature>
<feature type="transmembrane region" description="Helical" evidence="1">
    <location>
        <begin position="81"/>
        <end position="105"/>
    </location>
</feature>
<organism evidence="2 3">
    <name type="scientific">candidate division CSSED10-310 bacterium</name>
    <dbReference type="NCBI Taxonomy" id="2855610"/>
    <lineage>
        <taxon>Bacteria</taxon>
        <taxon>Bacteria division CSSED10-310</taxon>
    </lineage>
</organism>
<proteinExistence type="predicted"/>
<name>A0ABV6Z433_UNCC1</name>
<evidence type="ECO:0000313" key="3">
    <source>
        <dbReference type="Proteomes" id="UP001594351"/>
    </source>
</evidence>
<keyword evidence="1" id="KW-0472">Membrane</keyword>
<gene>
    <name evidence="2" type="ORF">ACFL27_23680</name>
</gene>
<dbReference type="EMBL" id="JBHPBY010000447">
    <property type="protein sequence ID" value="MFC1853210.1"/>
    <property type="molecule type" value="Genomic_DNA"/>
</dbReference>
<feature type="transmembrane region" description="Helical" evidence="1">
    <location>
        <begin position="447"/>
        <end position="469"/>
    </location>
</feature>
<evidence type="ECO:0008006" key="4">
    <source>
        <dbReference type="Google" id="ProtNLM"/>
    </source>
</evidence>
<feature type="transmembrane region" description="Helical" evidence="1">
    <location>
        <begin position="416"/>
        <end position="435"/>
    </location>
</feature>
<protein>
    <recommendedName>
        <fullName evidence="4">YfhO family protein</fullName>
    </recommendedName>
</protein>
<feature type="transmembrane region" description="Helical" evidence="1">
    <location>
        <begin position="21"/>
        <end position="39"/>
    </location>
</feature>
<sequence>MSGYSTNDGPISQNVYKLLNLKTIFALLFFLLVPFIYTYPLPFEFTTHVAGFGDVWQHLWNLWWFHNAIMNLQNPLITDNIYYPIEVSLAFHSYSYFNMILGFFFQKGLSLATVYNILILKSLILSGITAFVLCWYLTGSRSAGLIGGTVWAYSSYHISRIMFLHLFSLELIPIYCYFLFRSKETQRRIYAIGAGFFLCLVALCSWYYLVFMVIVTVIEAIFFLKVRHLKLYGVIILSCVVFLLPFIYTPLELWIRGESYMNVTLGMTKIFSADLLSFFVPSEKHPLLSTMVSPFYATVHTHFTERNNYLGILVCLLFATFIFSRKILRAEHPEAESAIPAHGSAFVSPPGYIFHSDHGNLNKWKHFLTTIFMGGVLLSLGPVLQVNGQVYDFIHLPFFYLRELPLFSAMRAPHRFLAISVLALSVGGACGWLSWQRFIRKLGSSRSYSLSCCLIIVLILLDFWCFFPFPTSVTSKYPPFYDRLAAHSDQSLILDIPLPQQDYSLPMFYQTIHHKKIFGGYISRPPVQAEKFIDEHPFLDFARSGRLSITDGEAINAHYLLTKFPITYLILHKKYLPAFSQETLMKWALNYFDDPLYQDEDITVFLTKLKQNSDSLSGLNLVIPPITLPVCLCRNKSNGKIVVNEFQGELMKEWVLWENGSVSQQFCIARAGNYKIVVVARGTAAQGIFPKLTVSIDSSPIATNAVRETLGKLPSAMVTLEPGIHEISLTYDNDFCSYYEDRNVYLFTISLTPVPL</sequence>
<reference evidence="2 3" key="1">
    <citation type="submission" date="2024-09" db="EMBL/GenBank/DDBJ databases">
        <title>Laminarin stimulates single cell rates of sulfate reduction while oxygen inhibits transcriptomic activity in coastal marine sediment.</title>
        <authorList>
            <person name="Lindsay M."/>
            <person name="Orcutt B."/>
            <person name="Emerson D."/>
            <person name="Stepanauskas R."/>
            <person name="D'Angelo T."/>
        </authorList>
    </citation>
    <scope>NUCLEOTIDE SEQUENCE [LARGE SCALE GENOMIC DNA]</scope>
    <source>
        <strain evidence="2">SAG AM-311-K15</strain>
    </source>
</reference>
<keyword evidence="3" id="KW-1185">Reference proteome</keyword>
<keyword evidence="1" id="KW-0812">Transmembrane</keyword>
<keyword evidence="1" id="KW-1133">Transmembrane helix</keyword>
<evidence type="ECO:0000313" key="2">
    <source>
        <dbReference type="EMBL" id="MFC1853210.1"/>
    </source>
</evidence>
<evidence type="ECO:0000256" key="1">
    <source>
        <dbReference type="SAM" id="Phobius"/>
    </source>
</evidence>
<feature type="transmembrane region" description="Helical" evidence="1">
    <location>
        <begin position="367"/>
        <end position="386"/>
    </location>
</feature>
<accession>A0ABV6Z433</accession>
<feature type="transmembrane region" description="Helical" evidence="1">
    <location>
        <begin position="192"/>
        <end position="223"/>
    </location>
</feature>
<comment type="caution">
    <text evidence="2">The sequence shown here is derived from an EMBL/GenBank/DDBJ whole genome shotgun (WGS) entry which is preliminary data.</text>
</comment>
<feature type="transmembrane region" description="Helical" evidence="1">
    <location>
        <begin position="229"/>
        <end position="248"/>
    </location>
</feature>